<dbReference type="InterPro" id="IPR011992">
    <property type="entry name" value="EF-hand-dom_pair"/>
</dbReference>
<dbReference type="InterPro" id="IPR001711">
    <property type="entry name" value="PLipase_C_Pinositol-sp_Y"/>
</dbReference>
<evidence type="ECO:0000259" key="11">
    <source>
        <dbReference type="PROSITE" id="PS50008"/>
    </source>
</evidence>
<dbReference type="Pfam" id="PF09279">
    <property type="entry name" value="EF-hand_like"/>
    <property type="match status" value="1"/>
</dbReference>
<evidence type="ECO:0000256" key="2">
    <source>
        <dbReference type="ARBA" id="ARBA00022490"/>
    </source>
</evidence>
<evidence type="ECO:0000256" key="7">
    <source>
        <dbReference type="PIRSR" id="PIRSR628391-4"/>
    </source>
</evidence>
<dbReference type="GO" id="GO:0005737">
    <property type="term" value="C:cytoplasm"/>
    <property type="evidence" value="ECO:0007669"/>
    <property type="project" value="UniProtKB-SubCell"/>
</dbReference>
<dbReference type="SUPFAM" id="SSF49562">
    <property type="entry name" value="C2 domain (Calcium/lipid-binding domain, CaLB)"/>
    <property type="match status" value="1"/>
</dbReference>
<dbReference type="Ensembl" id="ENSPLAT00000024266.1">
    <property type="protein sequence ID" value="ENSPLAP00000015571.1"/>
    <property type="gene ID" value="ENSPLAG00000019615.1"/>
</dbReference>
<dbReference type="EC" id="3.1.4.11" evidence="8"/>
<feature type="binding site" evidence="5">
    <location>
        <position position="271"/>
    </location>
    <ligand>
        <name>substrate</name>
    </ligand>
</feature>
<dbReference type="FunFam" id="2.60.40.150:FF:000058">
    <property type="entry name" value="Phosphoinositide phospholipase C"/>
    <property type="match status" value="1"/>
</dbReference>
<feature type="domain" description="PI-PLC Y-box" evidence="11">
    <location>
        <begin position="319"/>
        <end position="440"/>
    </location>
</feature>
<dbReference type="SMART" id="SM00239">
    <property type="entry name" value="C2"/>
    <property type="match status" value="1"/>
</dbReference>
<feature type="glycosylation site" description="O-linked (GlcNAc) serine" evidence="7">
    <location>
        <position position="33"/>
    </location>
</feature>
<keyword evidence="3" id="KW-0807">Transducer</keyword>
<keyword evidence="13" id="KW-1185">Reference proteome</keyword>
<keyword evidence="2" id="KW-0963">Cytoplasm</keyword>
<name>A0A3B3USB4_9TELE</name>
<dbReference type="Gene3D" id="2.60.40.150">
    <property type="entry name" value="C2 domain"/>
    <property type="match status" value="1"/>
</dbReference>
<keyword evidence="8" id="KW-0443">Lipid metabolism</keyword>
<keyword evidence="6" id="KW-0479">Metal-binding</keyword>
<keyword evidence="9" id="KW-0175">Coiled coil</keyword>
<dbReference type="SUPFAM" id="SSF51695">
    <property type="entry name" value="PLC-like phosphodiesterases"/>
    <property type="match status" value="1"/>
</dbReference>
<dbReference type="SMART" id="SM00149">
    <property type="entry name" value="PLCYc"/>
    <property type="match status" value="1"/>
</dbReference>
<evidence type="ECO:0000256" key="3">
    <source>
        <dbReference type="ARBA" id="ARBA00023224"/>
    </source>
</evidence>
<dbReference type="InterPro" id="IPR028391">
    <property type="entry name" value="PLC-delta1_cat"/>
</dbReference>
<dbReference type="Gene3D" id="3.20.20.190">
    <property type="entry name" value="Phosphatidylinositol (PI) phosphodiesterase"/>
    <property type="match status" value="1"/>
</dbReference>
<accession>A0A3B3USB4</accession>
<dbReference type="PANTHER" id="PTHR10336:SF210">
    <property type="entry name" value="1-PHOSPHATIDYLINOSITOL 4,5-BISPHOSPHATE PHOSPHODIESTERASE DELTA-1"/>
    <property type="match status" value="1"/>
</dbReference>
<evidence type="ECO:0000256" key="4">
    <source>
        <dbReference type="PIRSR" id="PIRSR628391-1"/>
    </source>
</evidence>
<dbReference type="Pfam" id="PF00387">
    <property type="entry name" value="PI-PLC-Y"/>
    <property type="match status" value="1"/>
</dbReference>
<feature type="binding site" evidence="6">
    <location>
        <position position="535"/>
    </location>
    <ligand>
        <name>Ca(2+)</name>
        <dbReference type="ChEBI" id="CHEBI:29108"/>
        <label>5</label>
    </ligand>
</feature>
<evidence type="ECO:0000256" key="5">
    <source>
        <dbReference type="PIRSR" id="PIRSR628391-2"/>
    </source>
</evidence>
<feature type="binding site" evidence="6">
    <location>
        <position position="173"/>
    </location>
    <ligand>
        <name>Ca(2+)</name>
        <dbReference type="ChEBI" id="CHEBI:29108"/>
        <label>3</label>
        <note>catalytic</note>
    </ligand>
</feature>
<dbReference type="FunFam" id="3.20.20.190:FF:000022">
    <property type="entry name" value="Phosphoinositide phospholipase C"/>
    <property type="match status" value="1"/>
</dbReference>
<feature type="binding site" evidence="6">
    <location>
        <position position="171"/>
    </location>
    <ligand>
        <name>Ca(2+)</name>
        <dbReference type="ChEBI" id="CHEBI:29108"/>
        <label>3</label>
        <note>catalytic</note>
    </ligand>
</feature>
<feature type="binding site" evidence="6">
    <location>
        <position position="220"/>
    </location>
    <ligand>
        <name>Ca(2+)</name>
        <dbReference type="ChEBI" id="CHEBI:29108"/>
        <label>3</label>
        <note>catalytic</note>
    </ligand>
</feature>
<dbReference type="PANTHER" id="PTHR10336">
    <property type="entry name" value="PHOSPHOINOSITIDE-SPECIFIC PHOSPHOLIPASE C FAMILY PROTEIN"/>
    <property type="match status" value="1"/>
</dbReference>
<evidence type="ECO:0000256" key="6">
    <source>
        <dbReference type="PIRSR" id="PIRSR628391-3"/>
    </source>
</evidence>
<evidence type="ECO:0000313" key="13">
    <source>
        <dbReference type="Proteomes" id="UP000261500"/>
    </source>
</evidence>
<dbReference type="PROSITE" id="PS50007">
    <property type="entry name" value="PIPLC_X_DOMAIN"/>
    <property type="match status" value="1"/>
</dbReference>
<evidence type="ECO:0000256" key="1">
    <source>
        <dbReference type="ARBA" id="ARBA00004496"/>
    </source>
</evidence>
<keyword evidence="8" id="KW-0378">Hydrolase</keyword>
<dbReference type="CDD" id="cd08593">
    <property type="entry name" value="PI-PLCc_delta"/>
    <property type="match status" value="1"/>
</dbReference>
<dbReference type="InterPro" id="IPR001192">
    <property type="entry name" value="PI-PLC_fam"/>
</dbReference>
<reference evidence="12" key="1">
    <citation type="submission" date="2025-08" db="UniProtKB">
        <authorList>
            <consortium name="Ensembl"/>
        </authorList>
    </citation>
    <scope>IDENTIFICATION</scope>
</reference>
<feature type="domain" description="C2" evidence="10">
    <location>
        <begin position="436"/>
        <end position="564"/>
    </location>
</feature>
<feature type="coiled-coil region" evidence="9">
    <location>
        <begin position="76"/>
        <end position="103"/>
    </location>
</feature>
<dbReference type="InterPro" id="IPR000909">
    <property type="entry name" value="PLipase_C_PInositol-sp_X_dom"/>
</dbReference>
<dbReference type="Gene3D" id="1.10.238.10">
    <property type="entry name" value="EF-hand"/>
    <property type="match status" value="1"/>
</dbReference>
<dbReference type="InterPro" id="IPR017946">
    <property type="entry name" value="PLC-like_Pdiesterase_TIM-brl"/>
</dbReference>
<dbReference type="GeneTree" id="ENSGT00940000158392"/>
<feature type="binding site" evidence="6">
    <location>
        <position position="480"/>
    </location>
    <ligand>
        <name>Ca(2+)</name>
        <dbReference type="ChEBI" id="CHEBI:29108"/>
        <label>4</label>
    </ligand>
</feature>
<feature type="binding site" evidence="6">
    <location>
        <position position="504"/>
    </location>
    <ligand>
        <name>Ca(2+)</name>
        <dbReference type="ChEBI" id="CHEBI:29108"/>
        <label>4</label>
    </ligand>
</feature>
<dbReference type="PROSITE" id="PS50004">
    <property type="entry name" value="C2"/>
    <property type="match status" value="1"/>
</dbReference>
<evidence type="ECO:0000259" key="10">
    <source>
        <dbReference type="PROSITE" id="PS50004"/>
    </source>
</evidence>
<sequence>MTPMWRKYSRCGALKFLFSLSKTKSVKLKCDTSNSGTLEDLEIEEFYSLLTKREEIDVIYAKYAKTEGEMSARDLLDFLLNEQREQKHELDEAAKQKKRMTKDGFVMYLNQEDGCIFNPAHSPVYQDMSQPLNHYFISSSHNTYLMEDQLKGPSSTEAYVKALMKSCRCVELDCWDGPNGEPIIYHGYTLTSKILFKDVIRAIKDYAFKTSPYPVILSLENHCTVEQQQLMAHHLIDILGSALVTKPLGDTMPASLPSPEELKGKFLVKGKRLNKLDAMFSNNNTTVEEDSVSEEDEAVDCKENDQKAKKAKIKLAKELSDIVIYCKSVHFGGFEHARDNQSFYEMSSLKESKAFQLADASGKLRNSTAFIHHNMDKLTRIYPAGSRTDSSNYNPVPMWNVGCQIVALNFQTNTKEMHLNQGRFLPNGFCGYILKPEFQRSPSSQFNPQSLTEGPWLQKKVISAQQLPKLNKDKQNSIVDPLVKVEIQGVAADNDKKTTHHIENNGFNPMWNTKFEFPISVPELALLRFVVEDHDSASQNDYIGQYCLPLTSVRNGYRHVPLLTKRGDIIPSAGLFVHIMLMDQK</sequence>
<dbReference type="CDD" id="cd00275">
    <property type="entry name" value="C2_PLC_like"/>
    <property type="match status" value="1"/>
</dbReference>
<keyword evidence="6" id="KW-0106">Calcium</keyword>
<feature type="binding site" evidence="5">
    <location>
        <position position="380"/>
    </location>
    <ligand>
        <name>substrate</name>
    </ligand>
</feature>
<dbReference type="InterPro" id="IPR000008">
    <property type="entry name" value="C2_dom"/>
</dbReference>
<feature type="active site" evidence="4">
    <location>
        <position position="186"/>
    </location>
</feature>
<feature type="active site" evidence="4">
    <location>
        <position position="141"/>
    </location>
</feature>
<feature type="binding site" evidence="6">
    <location>
        <position position="478"/>
    </location>
    <ligand>
        <name>Ca(2+)</name>
        <dbReference type="ChEBI" id="CHEBI:29108"/>
        <label>4</label>
    </ligand>
</feature>
<feature type="binding site" evidence="5">
    <location>
        <position position="269"/>
    </location>
    <ligand>
        <name>substrate</name>
    </ligand>
</feature>
<dbReference type="PROSITE" id="PS50008">
    <property type="entry name" value="PIPLC_Y_DOMAIN"/>
    <property type="match status" value="1"/>
</dbReference>
<proteinExistence type="predicted"/>
<organism evidence="12 13">
    <name type="scientific">Poecilia latipinna</name>
    <name type="common">sailfin molly</name>
    <dbReference type="NCBI Taxonomy" id="48699"/>
    <lineage>
        <taxon>Eukaryota</taxon>
        <taxon>Metazoa</taxon>
        <taxon>Chordata</taxon>
        <taxon>Craniata</taxon>
        <taxon>Vertebrata</taxon>
        <taxon>Euteleostomi</taxon>
        <taxon>Actinopterygii</taxon>
        <taxon>Neopterygii</taxon>
        <taxon>Teleostei</taxon>
        <taxon>Neoteleostei</taxon>
        <taxon>Acanthomorphata</taxon>
        <taxon>Ovalentaria</taxon>
        <taxon>Atherinomorphae</taxon>
        <taxon>Cyprinodontiformes</taxon>
        <taxon>Poeciliidae</taxon>
        <taxon>Poeciliinae</taxon>
        <taxon>Poecilia</taxon>
    </lineage>
</organism>
<protein>
    <recommendedName>
        <fullName evidence="8">Phosphoinositide phospholipase C</fullName>
        <ecNumber evidence="8">3.1.4.11</ecNumber>
    </recommendedName>
</protein>
<dbReference type="InterPro" id="IPR035892">
    <property type="entry name" value="C2_domain_sf"/>
</dbReference>
<feature type="binding site" evidence="6">
    <location>
        <position position="533"/>
    </location>
    <ligand>
        <name>Ca(2+)</name>
        <dbReference type="ChEBI" id="CHEBI:29108"/>
        <label>5</label>
    </ligand>
</feature>
<keyword evidence="7" id="KW-0325">Glycoprotein</keyword>
<comment type="cofactor">
    <cofactor evidence="6">
        <name>Ca(2+)</name>
        <dbReference type="ChEBI" id="CHEBI:29108"/>
    </cofactor>
    <text evidence="6">Binds 3 Ca(2+) ions per subunit. Two of the Ca(2+) ions are bound to the C2 domain.</text>
</comment>
<dbReference type="Proteomes" id="UP000261500">
    <property type="component" value="Unplaced"/>
</dbReference>
<dbReference type="AlphaFoldDB" id="A0A3B3USB4"/>
<dbReference type="Pfam" id="PF00168">
    <property type="entry name" value="C2"/>
    <property type="match status" value="1"/>
</dbReference>
<evidence type="ECO:0000256" key="8">
    <source>
        <dbReference type="RuleBase" id="RU361133"/>
    </source>
</evidence>
<dbReference type="Pfam" id="PF00388">
    <property type="entry name" value="PI-PLC-X"/>
    <property type="match status" value="1"/>
</dbReference>
<feature type="binding site" evidence="5">
    <location>
        <position position="348"/>
    </location>
    <ligand>
        <name>substrate</name>
    </ligand>
</feature>
<dbReference type="GO" id="GO:0005886">
    <property type="term" value="C:plasma membrane"/>
    <property type="evidence" value="ECO:0007669"/>
    <property type="project" value="TreeGrafter"/>
</dbReference>
<evidence type="ECO:0000313" key="12">
    <source>
        <dbReference type="Ensembl" id="ENSPLAP00000015571.1"/>
    </source>
</evidence>
<dbReference type="SUPFAM" id="SSF47473">
    <property type="entry name" value="EF-hand"/>
    <property type="match status" value="1"/>
</dbReference>
<evidence type="ECO:0000256" key="9">
    <source>
        <dbReference type="SAM" id="Coils"/>
    </source>
</evidence>
<dbReference type="GO" id="GO:0035556">
    <property type="term" value="P:intracellular signal transduction"/>
    <property type="evidence" value="ECO:0007669"/>
    <property type="project" value="InterPro"/>
</dbReference>
<feature type="binding site" evidence="6">
    <location>
        <position position="142"/>
    </location>
    <ligand>
        <name>Ca(2+)</name>
        <dbReference type="ChEBI" id="CHEBI:29108"/>
        <label>3</label>
        <note>catalytic</note>
    </ligand>
</feature>
<dbReference type="GO" id="GO:0016042">
    <property type="term" value="P:lipid catabolic process"/>
    <property type="evidence" value="ECO:0007669"/>
    <property type="project" value="UniProtKB-KW"/>
</dbReference>
<dbReference type="GO" id="GO:0004435">
    <property type="term" value="F:phosphatidylinositol-4,5-bisphosphate phospholipase C activity"/>
    <property type="evidence" value="ECO:0007669"/>
    <property type="project" value="UniProtKB-EC"/>
</dbReference>
<dbReference type="SMART" id="SM00148">
    <property type="entry name" value="PLCXc"/>
    <property type="match status" value="1"/>
</dbReference>
<dbReference type="FunFam" id="1.10.238.10:FF:000005">
    <property type="entry name" value="Phosphoinositide phospholipase C"/>
    <property type="match status" value="1"/>
</dbReference>
<dbReference type="PRINTS" id="PR00390">
    <property type="entry name" value="PHPHLIPASEC"/>
</dbReference>
<keyword evidence="8" id="KW-0442">Lipid degradation</keyword>
<dbReference type="GO" id="GO:0046872">
    <property type="term" value="F:metal ion binding"/>
    <property type="evidence" value="ECO:0007669"/>
    <property type="project" value="UniProtKB-KW"/>
</dbReference>
<comment type="catalytic activity">
    <reaction evidence="8">
        <text>a 1,2-diacyl-sn-glycero-3-phospho-(1D-myo-inositol-4,5-bisphosphate) + H2O = 1D-myo-inositol 1,4,5-trisphosphate + a 1,2-diacyl-sn-glycerol + H(+)</text>
        <dbReference type="Rhea" id="RHEA:33179"/>
        <dbReference type="ChEBI" id="CHEBI:15377"/>
        <dbReference type="ChEBI" id="CHEBI:15378"/>
        <dbReference type="ChEBI" id="CHEBI:17815"/>
        <dbReference type="ChEBI" id="CHEBI:58456"/>
        <dbReference type="ChEBI" id="CHEBI:203600"/>
        <dbReference type="EC" id="3.1.4.11"/>
    </reaction>
</comment>
<reference evidence="12" key="2">
    <citation type="submission" date="2025-09" db="UniProtKB">
        <authorList>
            <consortium name="Ensembl"/>
        </authorList>
    </citation>
    <scope>IDENTIFICATION</scope>
</reference>
<dbReference type="STRING" id="48699.ENSPLAP00000015571"/>
<comment type="subcellular location">
    <subcellularLocation>
        <location evidence="1">Cytoplasm</location>
    </subcellularLocation>
</comment>
<dbReference type="InterPro" id="IPR015359">
    <property type="entry name" value="PLC_EF-hand-like"/>
</dbReference>